<dbReference type="GO" id="GO:0040029">
    <property type="term" value="P:epigenetic regulation of gene expression"/>
    <property type="evidence" value="ECO:0007669"/>
    <property type="project" value="InterPro"/>
</dbReference>
<reference evidence="7" key="1">
    <citation type="submission" date="2023-05" db="EMBL/GenBank/DDBJ databases">
        <authorList>
            <person name="Huff M."/>
        </authorList>
    </citation>
    <scope>NUCLEOTIDE SEQUENCE</scope>
</reference>
<protein>
    <recommendedName>
        <fullName evidence="6">Oberon-like PHD finger domain-containing protein</fullName>
    </recommendedName>
</protein>
<evidence type="ECO:0000313" key="8">
    <source>
        <dbReference type="Proteomes" id="UP000834106"/>
    </source>
</evidence>
<sequence>MTGLQNLFRFHLLYMQRFGRNAKTLHVELFFTLEKIFARDSCGLSCHIECALKHGKVIQLDDTYSRASYGKVSEILRYWKKQVVKAKDARQVDVLSYRILLSYRLLDDTCKLNELYKLIKAAKVKLELELGPLDGHSSMRSRGLASRLSVVRMCTHSALLQSNELTNCWPQNQVDPPCEFDLNVSLVPNQNEELPVPEESSRDEKRNACQHVEVANREMLDSTSTPTNKLQCVICNVPGN</sequence>
<name>A0AAD1ZM83_9LAMI</name>
<dbReference type="GO" id="GO:0005634">
    <property type="term" value="C:nucleus"/>
    <property type="evidence" value="ECO:0007669"/>
    <property type="project" value="UniProtKB-SubCell"/>
</dbReference>
<evidence type="ECO:0000313" key="7">
    <source>
        <dbReference type="EMBL" id="CAI9772019.1"/>
    </source>
</evidence>
<evidence type="ECO:0000256" key="4">
    <source>
        <dbReference type="ARBA" id="ARBA00022833"/>
    </source>
</evidence>
<dbReference type="AlphaFoldDB" id="A0AAD1ZM83"/>
<dbReference type="PANTHER" id="PTHR46286:SF1">
    <property type="entry name" value="VIN3-LIKE PROTEIN 1"/>
    <property type="match status" value="1"/>
</dbReference>
<dbReference type="PANTHER" id="PTHR46286">
    <property type="entry name" value="VIN3-LIKE PROTEIN 2-RELATED"/>
    <property type="match status" value="1"/>
</dbReference>
<accession>A0AAD1ZM83</accession>
<evidence type="ECO:0000259" key="6">
    <source>
        <dbReference type="Pfam" id="PF07227"/>
    </source>
</evidence>
<gene>
    <name evidence="7" type="ORF">FPE_LOCUS19449</name>
</gene>
<keyword evidence="4" id="KW-0862">Zinc</keyword>
<evidence type="ECO:0000256" key="3">
    <source>
        <dbReference type="ARBA" id="ARBA00022771"/>
    </source>
</evidence>
<proteinExistence type="predicted"/>
<dbReference type="EMBL" id="OU503047">
    <property type="protein sequence ID" value="CAI9772019.1"/>
    <property type="molecule type" value="Genomic_DNA"/>
</dbReference>
<evidence type="ECO:0000256" key="1">
    <source>
        <dbReference type="ARBA" id="ARBA00004123"/>
    </source>
</evidence>
<dbReference type="Proteomes" id="UP000834106">
    <property type="component" value="Chromosome 12"/>
</dbReference>
<evidence type="ECO:0000256" key="5">
    <source>
        <dbReference type="ARBA" id="ARBA00023242"/>
    </source>
</evidence>
<keyword evidence="5" id="KW-0539">Nucleus</keyword>
<dbReference type="GO" id="GO:0010048">
    <property type="term" value="P:vernalization response"/>
    <property type="evidence" value="ECO:0007669"/>
    <property type="project" value="InterPro"/>
</dbReference>
<dbReference type="Pfam" id="PF07227">
    <property type="entry name" value="PHD_Oberon"/>
    <property type="match status" value="1"/>
</dbReference>
<keyword evidence="2" id="KW-0479">Metal-binding</keyword>
<keyword evidence="3" id="KW-0863">Zinc-finger</keyword>
<organism evidence="7 8">
    <name type="scientific">Fraxinus pennsylvanica</name>
    <dbReference type="NCBI Taxonomy" id="56036"/>
    <lineage>
        <taxon>Eukaryota</taxon>
        <taxon>Viridiplantae</taxon>
        <taxon>Streptophyta</taxon>
        <taxon>Embryophyta</taxon>
        <taxon>Tracheophyta</taxon>
        <taxon>Spermatophyta</taxon>
        <taxon>Magnoliopsida</taxon>
        <taxon>eudicotyledons</taxon>
        <taxon>Gunneridae</taxon>
        <taxon>Pentapetalae</taxon>
        <taxon>asterids</taxon>
        <taxon>lamiids</taxon>
        <taxon>Lamiales</taxon>
        <taxon>Oleaceae</taxon>
        <taxon>Oleeae</taxon>
        <taxon>Fraxinus</taxon>
    </lineage>
</organism>
<comment type="subcellular location">
    <subcellularLocation>
        <location evidence="1">Nucleus</location>
    </subcellularLocation>
</comment>
<feature type="domain" description="Oberon-like PHD finger" evidence="6">
    <location>
        <begin position="34"/>
        <end position="103"/>
    </location>
</feature>
<keyword evidence="8" id="KW-1185">Reference proteome</keyword>
<evidence type="ECO:0000256" key="2">
    <source>
        <dbReference type="ARBA" id="ARBA00022723"/>
    </source>
</evidence>
<dbReference type="InterPro" id="IPR032881">
    <property type="entry name" value="Oberon-like_PHD"/>
</dbReference>
<dbReference type="GO" id="GO:0008270">
    <property type="term" value="F:zinc ion binding"/>
    <property type="evidence" value="ECO:0007669"/>
    <property type="project" value="UniProtKB-KW"/>
</dbReference>
<dbReference type="InterPro" id="IPR044514">
    <property type="entry name" value="VIN3-like"/>
</dbReference>